<evidence type="ECO:0000313" key="2">
    <source>
        <dbReference type="EMBL" id="CAJ1374408.1"/>
    </source>
</evidence>
<proteinExistence type="predicted"/>
<accession>A0AA36HS98</accession>
<dbReference type="AlphaFoldDB" id="A0AA36HS98"/>
<feature type="compositionally biased region" description="Low complexity" evidence="1">
    <location>
        <begin position="298"/>
        <end position="312"/>
    </location>
</feature>
<evidence type="ECO:0000313" key="3">
    <source>
        <dbReference type="Proteomes" id="UP001178507"/>
    </source>
</evidence>
<keyword evidence="3" id="KW-1185">Reference proteome</keyword>
<sequence length="329" mass="35591">MKGRKRDRSKTPEVAWELLPSNPTLPEKGAEKGPSRSRSVGASDRVALESSHKKIPNGARPGPDPAVAAAHAAEAEREAWRRLVIVLAQVKGDRKVEALLKEKHPELLTIADRCGASGKVALTLTAAKDSAREWFARGLRGGNQHGPAARAKLCKVLAAQLQEHAATLCTSTPAQLQQVLDRGRAEEEGPLICSLMARELRGSRYEGLWISRKAPGHYYLGDEHEGAHLPSTDKDGDPIHPRVHAVVKMVNDQLVISGFFLDPEDDTMSPAKVPIGPFLSVYFEGMSVREASAAWKNGPPRRATRPAPGGTALDPKLRELQAGLPAGWE</sequence>
<organism evidence="2 3">
    <name type="scientific">Effrenium voratum</name>
    <dbReference type="NCBI Taxonomy" id="2562239"/>
    <lineage>
        <taxon>Eukaryota</taxon>
        <taxon>Sar</taxon>
        <taxon>Alveolata</taxon>
        <taxon>Dinophyceae</taxon>
        <taxon>Suessiales</taxon>
        <taxon>Symbiodiniaceae</taxon>
        <taxon>Effrenium</taxon>
    </lineage>
</organism>
<name>A0AA36HS98_9DINO</name>
<feature type="region of interest" description="Disordered" evidence="1">
    <location>
        <begin position="1"/>
        <end position="70"/>
    </location>
</feature>
<gene>
    <name evidence="2" type="ORF">EVOR1521_LOCUS3969</name>
</gene>
<dbReference type="EMBL" id="CAUJNA010000249">
    <property type="protein sequence ID" value="CAJ1374408.1"/>
    <property type="molecule type" value="Genomic_DNA"/>
</dbReference>
<feature type="region of interest" description="Disordered" evidence="1">
    <location>
        <begin position="293"/>
        <end position="316"/>
    </location>
</feature>
<reference evidence="2" key="1">
    <citation type="submission" date="2023-08" db="EMBL/GenBank/DDBJ databases">
        <authorList>
            <person name="Chen Y."/>
            <person name="Shah S."/>
            <person name="Dougan E. K."/>
            <person name="Thang M."/>
            <person name="Chan C."/>
        </authorList>
    </citation>
    <scope>NUCLEOTIDE SEQUENCE</scope>
</reference>
<evidence type="ECO:0000256" key="1">
    <source>
        <dbReference type="SAM" id="MobiDB-lite"/>
    </source>
</evidence>
<protein>
    <submittedName>
        <fullName evidence="2">Uncharacterized protein</fullName>
    </submittedName>
</protein>
<feature type="non-terminal residue" evidence="2">
    <location>
        <position position="1"/>
    </location>
</feature>
<dbReference type="Proteomes" id="UP001178507">
    <property type="component" value="Unassembled WGS sequence"/>
</dbReference>
<comment type="caution">
    <text evidence="2">The sequence shown here is derived from an EMBL/GenBank/DDBJ whole genome shotgun (WGS) entry which is preliminary data.</text>
</comment>